<comment type="function">
    <text evidence="6">Phosphorolytic 3'-5' exoribonuclease that plays an important role in tRNA 3'-end maturation. Removes nucleotide residues following the 3'-CCA terminus of tRNAs; can also add nucleotides to the ends of RNA molecules by using nucleoside diphosphates as substrates, but this may not be physiologically important. Probably plays a role in initiation of 16S rRNA degradation (leading to ribosome degradation) during starvation.</text>
</comment>
<dbReference type="SUPFAM" id="SSF54211">
    <property type="entry name" value="Ribosomal protein S5 domain 2-like"/>
    <property type="match status" value="1"/>
</dbReference>
<dbReference type="SUPFAM" id="SSF55666">
    <property type="entry name" value="Ribonuclease PH domain 2-like"/>
    <property type="match status" value="1"/>
</dbReference>
<name>A0A934W2F0_9BURK</name>
<evidence type="ECO:0000256" key="1">
    <source>
        <dbReference type="ARBA" id="ARBA00006678"/>
    </source>
</evidence>
<dbReference type="InterPro" id="IPR018336">
    <property type="entry name" value="RNase_PH_CS"/>
</dbReference>
<keyword evidence="6 9" id="KW-0808">Transferase</keyword>
<dbReference type="InterPro" id="IPR020568">
    <property type="entry name" value="Ribosomal_Su5_D2-typ_SF"/>
</dbReference>
<evidence type="ECO:0000259" key="8">
    <source>
        <dbReference type="Pfam" id="PF03725"/>
    </source>
</evidence>
<dbReference type="RefSeq" id="WP_200593546.1">
    <property type="nucleotide sequence ID" value="NZ_JAEPBG010000007.1"/>
</dbReference>
<dbReference type="GO" id="GO:0000175">
    <property type="term" value="F:3'-5'-RNA exonuclease activity"/>
    <property type="evidence" value="ECO:0007669"/>
    <property type="project" value="UniProtKB-UniRule"/>
</dbReference>
<dbReference type="InterPro" id="IPR015847">
    <property type="entry name" value="ExoRNase_PH_dom2"/>
</dbReference>
<dbReference type="InterPro" id="IPR036345">
    <property type="entry name" value="ExoRNase_PH_dom2_sf"/>
</dbReference>
<dbReference type="NCBIfam" id="TIGR01966">
    <property type="entry name" value="RNasePH"/>
    <property type="match status" value="1"/>
</dbReference>
<keyword evidence="5" id="KW-0694">RNA-binding</keyword>
<feature type="binding site" evidence="6">
    <location>
        <begin position="127"/>
        <end position="129"/>
    </location>
    <ligand>
        <name>phosphate</name>
        <dbReference type="ChEBI" id="CHEBI:43474"/>
        <note>substrate</note>
    </ligand>
</feature>
<dbReference type="InterPro" id="IPR001247">
    <property type="entry name" value="ExoRNase_PH_dom1"/>
</dbReference>
<dbReference type="Gene3D" id="3.30.230.70">
    <property type="entry name" value="GHMP Kinase, N-terminal domain"/>
    <property type="match status" value="1"/>
</dbReference>
<feature type="domain" description="Exoribonuclease phosphorolytic" evidence="7">
    <location>
        <begin position="14"/>
        <end position="143"/>
    </location>
</feature>
<dbReference type="GO" id="GO:0000049">
    <property type="term" value="F:tRNA binding"/>
    <property type="evidence" value="ECO:0007669"/>
    <property type="project" value="UniProtKB-UniRule"/>
</dbReference>
<dbReference type="GO" id="GO:0008033">
    <property type="term" value="P:tRNA processing"/>
    <property type="evidence" value="ECO:0007669"/>
    <property type="project" value="UniProtKB-UniRule"/>
</dbReference>
<dbReference type="GO" id="GO:0016075">
    <property type="term" value="P:rRNA catabolic process"/>
    <property type="evidence" value="ECO:0007669"/>
    <property type="project" value="UniProtKB-UniRule"/>
</dbReference>
<evidence type="ECO:0000313" key="10">
    <source>
        <dbReference type="Proteomes" id="UP000622890"/>
    </source>
</evidence>
<dbReference type="InterPro" id="IPR002381">
    <property type="entry name" value="RNase_PH_bac-type"/>
</dbReference>
<feature type="binding site" evidence="6">
    <location>
        <position position="89"/>
    </location>
    <ligand>
        <name>phosphate</name>
        <dbReference type="ChEBI" id="CHEBI:43474"/>
        <note>substrate</note>
    </ligand>
</feature>
<keyword evidence="10" id="KW-1185">Reference proteome</keyword>
<dbReference type="GO" id="GO:0031125">
    <property type="term" value="P:rRNA 3'-end processing"/>
    <property type="evidence" value="ECO:0007669"/>
    <property type="project" value="UniProtKB-ARBA"/>
</dbReference>
<comment type="caution">
    <text evidence="9">The sequence shown here is derived from an EMBL/GenBank/DDBJ whole genome shotgun (WGS) entry which is preliminary data.</text>
</comment>
<keyword evidence="2 6" id="KW-0698">rRNA processing</keyword>
<evidence type="ECO:0000259" key="7">
    <source>
        <dbReference type="Pfam" id="PF01138"/>
    </source>
</evidence>
<dbReference type="HAMAP" id="MF_00564">
    <property type="entry name" value="RNase_PH"/>
    <property type="match status" value="1"/>
</dbReference>
<reference evidence="9" key="1">
    <citation type="submission" date="2021-01" db="EMBL/GenBank/DDBJ databases">
        <title>Genome sequence of strain Noviherbaspirillum sp. DKR-6.</title>
        <authorList>
            <person name="Chaudhary D.K."/>
        </authorList>
    </citation>
    <scope>NUCLEOTIDE SEQUENCE</scope>
    <source>
        <strain evidence="9">DKR-6</strain>
    </source>
</reference>
<dbReference type="Proteomes" id="UP000622890">
    <property type="component" value="Unassembled WGS sequence"/>
</dbReference>
<proteinExistence type="inferred from homology"/>
<dbReference type="PANTHER" id="PTHR11953">
    <property type="entry name" value="EXOSOME COMPLEX COMPONENT"/>
    <property type="match status" value="1"/>
</dbReference>
<dbReference type="AlphaFoldDB" id="A0A934W2F0"/>
<comment type="catalytic activity">
    <reaction evidence="6">
        <text>tRNA(n+1) + phosphate = tRNA(n) + a ribonucleoside 5'-diphosphate</text>
        <dbReference type="Rhea" id="RHEA:10628"/>
        <dbReference type="Rhea" id="RHEA-COMP:17343"/>
        <dbReference type="Rhea" id="RHEA-COMP:17344"/>
        <dbReference type="ChEBI" id="CHEBI:43474"/>
        <dbReference type="ChEBI" id="CHEBI:57930"/>
        <dbReference type="ChEBI" id="CHEBI:173114"/>
        <dbReference type="EC" id="2.7.7.56"/>
    </reaction>
</comment>
<dbReference type="CDD" id="cd11362">
    <property type="entry name" value="RNase_PH_bact"/>
    <property type="match status" value="1"/>
</dbReference>
<evidence type="ECO:0000256" key="4">
    <source>
        <dbReference type="ARBA" id="ARBA00022694"/>
    </source>
</evidence>
<protein>
    <recommendedName>
        <fullName evidence="6">Ribonuclease PH</fullName>
        <shortName evidence="6">RNase PH</shortName>
        <ecNumber evidence="6">2.7.7.56</ecNumber>
    </recommendedName>
    <alternativeName>
        <fullName evidence="6">tRNA nucleotidyltransferase</fullName>
    </alternativeName>
</protein>
<accession>A0A934W2F0</accession>
<keyword evidence="3 6" id="KW-0820">tRNA-binding</keyword>
<dbReference type="GO" id="GO:0009022">
    <property type="term" value="F:tRNA nucleotidyltransferase activity"/>
    <property type="evidence" value="ECO:0007669"/>
    <property type="project" value="UniProtKB-UniRule"/>
</dbReference>
<dbReference type="PROSITE" id="PS01277">
    <property type="entry name" value="RIBONUCLEASE_PH"/>
    <property type="match status" value="1"/>
</dbReference>
<comment type="subunit">
    <text evidence="6">Homohexameric ring arranged as a trimer of dimers.</text>
</comment>
<dbReference type="InterPro" id="IPR050080">
    <property type="entry name" value="RNase_PH"/>
</dbReference>
<keyword evidence="4 6" id="KW-0819">tRNA processing</keyword>
<dbReference type="EC" id="2.7.7.56" evidence="6"/>
<keyword evidence="6 9" id="KW-0548">Nucleotidyltransferase</keyword>
<dbReference type="InterPro" id="IPR027408">
    <property type="entry name" value="PNPase/RNase_PH_dom_sf"/>
</dbReference>
<sequence>MLQPRPSGRASDALREVRITRHYTRHAEGSVLIEAGDTRVLCTASIQEKVPPFLKGQGQGWLTAEYGMLPRSTHTRMDREAARGKQSGRTQEIQRLIGRSLRAAFDLQAFGERTLQIDCDVLQADGGTRTASITGAMVAAHDAFTKLLESGLISVMPLKHFVAAISVGVWQGMPVLDLDYLEDSACDTDMNVVMTEAGRFIEVQGTAEGEAFDRATMDRLLDLAQSGIAELIRKQRAALGLSA</sequence>
<dbReference type="EMBL" id="JAEPBG010000007">
    <property type="protein sequence ID" value="MBK4736256.1"/>
    <property type="molecule type" value="Genomic_DNA"/>
</dbReference>
<feature type="domain" description="Exoribonuclease phosphorolytic" evidence="8">
    <location>
        <begin position="160"/>
        <end position="226"/>
    </location>
</feature>
<dbReference type="Pfam" id="PF01138">
    <property type="entry name" value="RNase_PH"/>
    <property type="match status" value="1"/>
</dbReference>
<gene>
    <name evidence="6 9" type="primary">rph</name>
    <name evidence="9" type="ORF">JJB74_16660</name>
</gene>
<evidence type="ECO:0000313" key="9">
    <source>
        <dbReference type="EMBL" id="MBK4736256.1"/>
    </source>
</evidence>
<dbReference type="Pfam" id="PF03725">
    <property type="entry name" value="RNase_PH_C"/>
    <property type="match status" value="1"/>
</dbReference>
<dbReference type="PANTHER" id="PTHR11953:SF0">
    <property type="entry name" value="EXOSOME COMPLEX COMPONENT RRP41"/>
    <property type="match status" value="1"/>
</dbReference>
<evidence type="ECO:0000256" key="3">
    <source>
        <dbReference type="ARBA" id="ARBA00022555"/>
    </source>
</evidence>
<evidence type="ECO:0000256" key="6">
    <source>
        <dbReference type="HAMAP-Rule" id="MF_00564"/>
    </source>
</evidence>
<evidence type="ECO:0000256" key="5">
    <source>
        <dbReference type="ARBA" id="ARBA00022884"/>
    </source>
</evidence>
<organism evidence="9 10">
    <name type="scientific">Noviherbaspirillum pedocola</name>
    <dbReference type="NCBI Taxonomy" id="2801341"/>
    <lineage>
        <taxon>Bacteria</taxon>
        <taxon>Pseudomonadati</taxon>
        <taxon>Pseudomonadota</taxon>
        <taxon>Betaproteobacteria</taxon>
        <taxon>Burkholderiales</taxon>
        <taxon>Oxalobacteraceae</taxon>
        <taxon>Noviherbaspirillum</taxon>
    </lineage>
</organism>
<comment type="similarity">
    <text evidence="1 6">Belongs to the RNase PH family.</text>
</comment>
<evidence type="ECO:0000256" key="2">
    <source>
        <dbReference type="ARBA" id="ARBA00022552"/>
    </source>
</evidence>
<dbReference type="FunFam" id="3.30.230.70:FF:000003">
    <property type="entry name" value="Ribonuclease PH"/>
    <property type="match status" value="1"/>
</dbReference>